<feature type="compositionally biased region" description="Polar residues" evidence="6">
    <location>
        <begin position="241"/>
        <end position="258"/>
    </location>
</feature>
<dbReference type="GeneID" id="19273843"/>
<dbReference type="EMBL" id="KI912114">
    <property type="protein sequence ID" value="ETS78977.1"/>
    <property type="molecule type" value="Genomic_DNA"/>
</dbReference>
<dbReference type="HOGENOM" id="CLU_015534_0_0_1"/>
<accession>W3X0S3</accession>
<feature type="region of interest" description="Disordered" evidence="6">
    <location>
        <begin position="1"/>
        <end position="112"/>
    </location>
</feature>
<dbReference type="GO" id="GO:0008270">
    <property type="term" value="F:zinc ion binding"/>
    <property type="evidence" value="ECO:0007669"/>
    <property type="project" value="UniProtKB-KW"/>
</dbReference>
<reference evidence="9" key="1">
    <citation type="journal article" date="2015" name="BMC Genomics">
        <title>Genomic and transcriptomic analysis of the endophytic fungus Pestalotiopsis fici reveals its lifestyle and high potential for synthesis of natural products.</title>
        <authorList>
            <person name="Wang X."/>
            <person name="Zhang X."/>
            <person name="Liu L."/>
            <person name="Xiang M."/>
            <person name="Wang W."/>
            <person name="Sun X."/>
            <person name="Che Y."/>
            <person name="Guo L."/>
            <person name="Liu G."/>
            <person name="Guo L."/>
            <person name="Wang C."/>
            <person name="Yin W.B."/>
            <person name="Stadler M."/>
            <person name="Zhang X."/>
            <person name="Liu X."/>
        </authorList>
    </citation>
    <scope>NUCLEOTIDE SEQUENCE [LARGE SCALE GENOMIC DNA]</scope>
    <source>
        <strain evidence="9">W106-1 / CGMCC3.15140</strain>
    </source>
</reference>
<dbReference type="PROSITE" id="PS50157">
    <property type="entry name" value="ZINC_FINGER_C2H2_2"/>
    <property type="match status" value="1"/>
</dbReference>
<dbReference type="RefSeq" id="XP_007835602.1">
    <property type="nucleotide sequence ID" value="XM_007837411.1"/>
</dbReference>
<feature type="compositionally biased region" description="Low complexity" evidence="6">
    <location>
        <begin position="346"/>
        <end position="365"/>
    </location>
</feature>
<evidence type="ECO:0000256" key="6">
    <source>
        <dbReference type="SAM" id="MobiDB-lite"/>
    </source>
</evidence>
<feature type="region of interest" description="Disordered" evidence="6">
    <location>
        <begin position="402"/>
        <end position="424"/>
    </location>
</feature>
<feature type="region of interest" description="Disordered" evidence="6">
    <location>
        <begin position="160"/>
        <end position="192"/>
    </location>
</feature>
<evidence type="ECO:0000256" key="5">
    <source>
        <dbReference type="PROSITE-ProRule" id="PRU00042"/>
    </source>
</evidence>
<evidence type="ECO:0000256" key="1">
    <source>
        <dbReference type="ARBA" id="ARBA00022723"/>
    </source>
</evidence>
<evidence type="ECO:0000256" key="3">
    <source>
        <dbReference type="ARBA" id="ARBA00022771"/>
    </source>
</evidence>
<keyword evidence="2" id="KW-0677">Repeat</keyword>
<sequence>MAIPGFSSRRPGGAPDIYTDPFERYRETRAPQPFSSQHFAPGSMARDISNGHQPTEDERAPPPLPPPRYPMDDHQPPLHSYQPREFHFKGNSLSSYNSLDNSPRDRREFRTTDRDEGYHSLMSVEYHQDAGAKTMFMSHDQFKFKPANDLDSSMLKKFDSRRALDNRSPPRRAPFSASLNDTVPRQTTLDPRGAMSLPIRQLGEGPAHPAVPRQSALTMGFAGARELTDMDRSPPHRSRRTNSGSIADDATISTQGSYENPDDTDFPMEDAGMSNSQMDYHTTGQKRRASSPLGEESSLQGLPGAGELLRRREGASRASPTPRLTIPQNSLSSLSSLGRSANSYMPSLPLTATSTTSMTGSFGRRSPGGLSPGAMSPVDGICNSPFNTPISLTHSPRSAISRIPHQRQLSESRPLSSPRKLTELPKASIPRIQGFYMCECCPKKPKKFETAEELSAHAAEKQYECSFCGNRFKNKNEAERHQNSLHVRRHSWSCSALHLAGYDKAFHESTNRPGEADACGYCGEEFLRSGGAGRARLPTEQDWDDRLRHLQEVHKFRECNSSKKFFRADHFRQHLKHSHAGTSGKWTNMLETACMIEEEPPQPR</sequence>
<feature type="compositionally biased region" description="Basic and acidic residues" evidence="6">
    <location>
        <begin position="70"/>
        <end position="88"/>
    </location>
</feature>
<dbReference type="Pfam" id="PF24537">
    <property type="entry name" value="zf-C2H2_fungi"/>
    <property type="match status" value="1"/>
</dbReference>
<feature type="compositionally biased region" description="Basic and acidic residues" evidence="6">
    <location>
        <begin position="102"/>
        <end position="112"/>
    </location>
</feature>
<evidence type="ECO:0000313" key="9">
    <source>
        <dbReference type="Proteomes" id="UP000030651"/>
    </source>
</evidence>
<feature type="compositionally biased region" description="Polar residues" evidence="6">
    <location>
        <begin position="177"/>
        <end position="189"/>
    </location>
</feature>
<dbReference type="OrthoDB" id="3524154at2759"/>
<dbReference type="InParanoid" id="W3X0S3"/>
<keyword evidence="9" id="KW-1185">Reference proteome</keyword>
<keyword evidence="3 5" id="KW-0863">Zinc-finger</keyword>
<dbReference type="InterPro" id="IPR057026">
    <property type="entry name" value="Znf-C2H2_ascomycetes"/>
</dbReference>
<dbReference type="Proteomes" id="UP000030651">
    <property type="component" value="Unassembled WGS sequence"/>
</dbReference>
<gene>
    <name evidence="8" type="ORF">PFICI_08830</name>
</gene>
<keyword evidence="1" id="KW-0479">Metal-binding</keyword>
<feature type="region of interest" description="Disordered" evidence="6">
    <location>
        <begin position="346"/>
        <end position="382"/>
    </location>
</feature>
<dbReference type="Gene3D" id="3.30.160.60">
    <property type="entry name" value="Classic Zinc Finger"/>
    <property type="match status" value="1"/>
</dbReference>
<organism evidence="8 9">
    <name type="scientific">Pestalotiopsis fici (strain W106-1 / CGMCC3.15140)</name>
    <dbReference type="NCBI Taxonomy" id="1229662"/>
    <lineage>
        <taxon>Eukaryota</taxon>
        <taxon>Fungi</taxon>
        <taxon>Dikarya</taxon>
        <taxon>Ascomycota</taxon>
        <taxon>Pezizomycotina</taxon>
        <taxon>Sordariomycetes</taxon>
        <taxon>Xylariomycetidae</taxon>
        <taxon>Amphisphaeriales</taxon>
        <taxon>Sporocadaceae</taxon>
        <taxon>Pestalotiopsis</taxon>
    </lineage>
</organism>
<keyword evidence="4" id="KW-0862">Zinc</keyword>
<protein>
    <recommendedName>
        <fullName evidence="7">C2H2-type domain-containing protein</fullName>
    </recommendedName>
</protein>
<evidence type="ECO:0000259" key="7">
    <source>
        <dbReference type="PROSITE" id="PS50157"/>
    </source>
</evidence>
<feature type="compositionally biased region" description="Low complexity" evidence="6">
    <location>
        <begin position="91"/>
        <end position="101"/>
    </location>
</feature>
<dbReference type="InterPro" id="IPR013087">
    <property type="entry name" value="Znf_C2H2_type"/>
</dbReference>
<evidence type="ECO:0000256" key="4">
    <source>
        <dbReference type="ARBA" id="ARBA00022833"/>
    </source>
</evidence>
<dbReference type="OMA" id="HAMKGFR"/>
<dbReference type="InterPro" id="IPR036236">
    <property type="entry name" value="Znf_C2H2_sf"/>
</dbReference>
<dbReference type="KEGG" id="pfy:PFICI_08830"/>
<feature type="region of interest" description="Disordered" evidence="6">
    <location>
        <begin position="226"/>
        <end position="332"/>
    </location>
</feature>
<proteinExistence type="predicted"/>
<dbReference type="eggNOG" id="ENOG502RYIG">
    <property type="taxonomic scope" value="Eukaryota"/>
</dbReference>
<dbReference type="STRING" id="1229662.W3X0S3"/>
<dbReference type="PROSITE" id="PS00028">
    <property type="entry name" value="ZINC_FINGER_C2H2_1"/>
    <property type="match status" value="1"/>
</dbReference>
<dbReference type="SUPFAM" id="SSF57667">
    <property type="entry name" value="beta-beta-alpha zinc fingers"/>
    <property type="match status" value="1"/>
</dbReference>
<feature type="domain" description="C2H2-type" evidence="7">
    <location>
        <begin position="463"/>
        <end position="491"/>
    </location>
</feature>
<evidence type="ECO:0000313" key="8">
    <source>
        <dbReference type="EMBL" id="ETS78977.1"/>
    </source>
</evidence>
<evidence type="ECO:0000256" key="2">
    <source>
        <dbReference type="ARBA" id="ARBA00022737"/>
    </source>
</evidence>
<name>W3X0S3_PESFW</name>
<dbReference type="PANTHER" id="PTHR24409">
    <property type="entry name" value="ZINC FINGER PROTEIN 142"/>
    <property type="match status" value="1"/>
</dbReference>
<feature type="compositionally biased region" description="Polar residues" evidence="6">
    <location>
        <begin position="273"/>
        <end position="283"/>
    </location>
</feature>
<dbReference type="AlphaFoldDB" id="W3X0S3"/>